<comment type="similarity">
    <text evidence="3">Belongs to the Tdpoz family.</text>
</comment>
<comment type="subcellular location">
    <subcellularLocation>
        <location evidence="1">Nucleus</location>
    </subcellularLocation>
</comment>
<dbReference type="InterPro" id="IPR011333">
    <property type="entry name" value="SKP1/BTB/POZ_sf"/>
</dbReference>
<dbReference type="VEuPathDB" id="VectorBase:HLOH_050210"/>
<evidence type="ECO:0008006" key="10">
    <source>
        <dbReference type="Google" id="ProtNLM"/>
    </source>
</evidence>
<dbReference type="Gene3D" id="2.60.210.10">
    <property type="entry name" value="Apoptosis, Tumor Necrosis Factor Receptor Associated Protein 2, Chain A"/>
    <property type="match status" value="1"/>
</dbReference>
<feature type="domain" description="MATH" evidence="7">
    <location>
        <begin position="32"/>
        <end position="162"/>
    </location>
</feature>
<dbReference type="SUPFAM" id="SSF49599">
    <property type="entry name" value="TRAF domain-like"/>
    <property type="match status" value="1"/>
</dbReference>
<dbReference type="OrthoDB" id="6418792at2759"/>
<keyword evidence="5" id="KW-0539">Nucleus</keyword>
<protein>
    <recommendedName>
        <fullName evidence="10">Speckle-type POZ protein</fullName>
    </recommendedName>
</protein>
<organism evidence="8 9">
    <name type="scientific">Haemaphysalis longicornis</name>
    <name type="common">Bush tick</name>
    <dbReference type="NCBI Taxonomy" id="44386"/>
    <lineage>
        <taxon>Eukaryota</taxon>
        <taxon>Metazoa</taxon>
        <taxon>Ecdysozoa</taxon>
        <taxon>Arthropoda</taxon>
        <taxon>Chelicerata</taxon>
        <taxon>Arachnida</taxon>
        <taxon>Acari</taxon>
        <taxon>Parasitiformes</taxon>
        <taxon>Ixodida</taxon>
        <taxon>Ixodoidea</taxon>
        <taxon>Ixodidae</taxon>
        <taxon>Haemaphysalinae</taxon>
        <taxon>Haemaphysalis</taxon>
    </lineage>
</organism>
<feature type="domain" description="BTB" evidence="6">
    <location>
        <begin position="202"/>
        <end position="269"/>
    </location>
</feature>
<evidence type="ECO:0000256" key="3">
    <source>
        <dbReference type="ARBA" id="ARBA00010846"/>
    </source>
</evidence>
<sequence length="376" mass="42407">MNAPKFSDKHHRDKDALSAPDGWCRTERKVTVFTYTWMITNFSFYENKCGEKVDSAVFSSVCREDVKWCLEMYPNGGNKRNKGYVSLFLRLVESKKNEEQAKINFSIVNVDGNPTNTFSSLRPERLLVGTSWGWYAFVSKKALMKPTAKLLHDDSLTILCEVSISEGAPVTVSGRNTASAINVPSCRLSEDYGMLFESEQFGDVVFIIGGYELHAHKGILVARCPVFASVFEHDMKERMQNRVDITDIDHDVFHEMLRFIYTGQAPNIDKFPMDLLAAADKYALGRLKAMCEEVVYSYLYEENAAEVLVFADMHSAQQLKTQTMAYICAHASAVKETDGWKSMVSSNPALALEVSMELFTRAASPEDPPAKRMKKQ</sequence>
<keyword evidence="4" id="KW-0833">Ubl conjugation pathway</keyword>
<evidence type="ECO:0000259" key="6">
    <source>
        <dbReference type="PROSITE" id="PS50097"/>
    </source>
</evidence>
<dbReference type="AlphaFoldDB" id="A0A9J6FKP0"/>
<dbReference type="SUPFAM" id="SSF54695">
    <property type="entry name" value="POZ domain"/>
    <property type="match status" value="1"/>
</dbReference>
<evidence type="ECO:0000313" key="8">
    <source>
        <dbReference type="EMBL" id="KAH9363621.1"/>
    </source>
</evidence>
<dbReference type="InterPro" id="IPR002083">
    <property type="entry name" value="MATH/TRAF_dom"/>
</dbReference>
<evidence type="ECO:0000256" key="5">
    <source>
        <dbReference type="ARBA" id="ARBA00023242"/>
    </source>
</evidence>
<comment type="pathway">
    <text evidence="2">Protein modification; protein ubiquitination.</text>
</comment>
<dbReference type="InterPro" id="IPR008974">
    <property type="entry name" value="TRAF-like"/>
</dbReference>
<dbReference type="InterPro" id="IPR056423">
    <property type="entry name" value="BACK_BPM_SPOP"/>
</dbReference>
<dbReference type="SMART" id="SM00225">
    <property type="entry name" value="BTB"/>
    <property type="match status" value="1"/>
</dbReference>
<dbReference type="PROSITE" id="PS50144">
    <property type="entry name" value="MATH"/>
    <property type="match status" value="1"/>
</dbReference>
<dbReference type="GO" id="GO:0030163">
    <property type="term" value="P:protein catabolic process"/>
    <property type="evidence" value="ECO:0007669"/>
    <property type="project" value="UniProtKB-ARBA"/>
</dbReference>
<evidence type="ECO:0000256" key="2">
    <source>
        <dbReference type="ARBA" id="ARBA00004906"/>
    </source>
</evidence>
<evidence type="ECO:0000256" key="4">
    <source>
        <dbReference type="ARBA" id="ARBA00022786"/>
    </source>
</evidence>
<comment type="caution">
    <text evidence="8">The sequence shown here is derived from an EMBL/GenBank/DDBJ whole genome shotgun (WGS) entry which is preliminary data.</text>
</comment>
<evidence type="ECO:0000256" key="1">
    <source>
        <dbReference type="ARBA" id="ARBA00004123"/>
    </source>
</evidence>
<dbReference type="FunFam" id="3.30.710.10:FF:000159">
    <property type="entry name" value="Speckle-type POZ protein B"/>
    <property type="match status" value="1"/>
</dbReference>
<proteinExistence type="inferred from homology"/>
<dbReference type="Gene3D" id="1.25.40.420">
    <property type="match status" value="1"/>
</dbReference>
<dbReference type="SMART" id="SM00061">
    <property type="entry name" value="MATH"/>
    <property type="match status" value="1"/>
</dbReference>
<name>A0A9J6FKP0_HAELO</name>
<dbReference type="Pfam" id="PF22486">
    <property type="entry name" value="MATH_2"/>
    <property type="match status" value="1"/>
</dbReference>
<evidence type="ECO:0000313" key="9">
    <source>
        <dbReference type="Proteomes" id="UP000821853"/>
    </source>
</evidence>
<dbReference type="Proteomes" id="UP000821853">
    <property type="component" value="Chromosome 10"/>
</dbReference>
<accession>A0A9J6FKP0</accession>
<dbReference type="Pfam" id="PF24570">
    <property type="entry name" value="BACK_BPM_SPOP"/>
    <property type="match status" value="1"/>
</dbReference>
<dbReference type="PROSITE" id="PS50097">
    <property type="entry name" value="BTB"/>
    <property type="match status" value="1"/>
</dbReference>
<dbReference type="PANTHER" id="PTHR24413">
    <property type="entry name" value="SPECKLE-TYPE POZ PROTEIN"/>
    <property type="match status" value="1"/>
</dbReference>
<evidence type="ECO:0000259" key="7">
    <source>
        <dbReference type="PROSITE" id="PS50144"/>
    </source>
</evidence>
<reference evidence="8 9" key="1">
    <citation type="journal article" date="2020" name="Cell">
        <title>Large-Scale Comparative Analyses of Tick Genomes Elucidate Their Genetic Diversity and Vector Capacities.</title>
        <authorList>
            <consortium name="Tick Genome and Microbiome Consortium (TIGMIC)"/>
            <person name="Jia N."/>
            <person name="Wang J."/>
            <person name="Shi W."/>
            <person name="Du L."/>
            <person name="Sun Y."/>
            <person name="Zhan W."/>
            <person name="Jiang J.F."/>
            <person name="Wang Q."/>
            <person name="Zhang B."/>
            <person name="Ji P."/>
            <person name="Bell-Sakyi L."/>
            <person name="Cui X.M."/>
            <person name="Yuan T.T."/>
            <person name="Jiang B.G."/>
            <person name="Yang W.F."/>
            <person name="Lam T.T."/>
            <person name="Chang Q.C."/>
            <person name="Ding S.J."/>
            <person name="Wang X.J."/>
            <person name="Zhu J.G."/>
            <person name="Ruan X.D."/>
            <person name="Zhao L."/>
            <person name="Wei J.T."/>
            <person name="Ye R.Z."/>
            <person name="Que T.C."/>
            <person name="Du C.H."/>
            <person name="Zhou Y.H."/>
            <person name="Cheng J.X."/>
            <person name="Dai P.F."/>
            <person name="Guo W.B."/>
            <person name="Han X.H."/>
            <person name="Huang E.J."/>
            <person name="Li L.F."/>
            <person name="Wei W."/>
            <person name="Gao Y.C."/>
            <person name="Liu J.Z."/>
            <person name="Shao H.Z."/>
            <person name="Wang X."/>
            <person name="Wang C.C."/>
            <person name="Yang T.C."/>
            <person name="Huo Q.B."/>
            <person name="Li W."/>
            <person name="Chen H.Y."/>
            <person name="Chen S.E."/>
            <person name="Zhou L.G."/>
            <person name="Ni X.B."/>
            <person name="Tian J.H."/>
            <person name="Sheng Y."/>
            <person name="Liu T."/>
            <person name="Pan Y.S."/>
            <person name="Xia L.Y."/>
            <person name="Li J."/>
            <person name="Zhao F."/>
            <person name="Cao W.C."/>
        </authorList>
    </citation>
    <scope>NUCLEOTIDE SEQUENCE [LARGE SCALE GENOMIC DNA]</scope>
    <source>
        <strain evidence="8">HaeL-2018</strain>
    </source>
</reference>
<dbReference type="InterPro" id="IPR000210">
    <property type="entry name" value="BTB/POZ_dom"/>
</dbReference>
<gene>
    <name evidence="8" type="ORF">HPB48_004142</name>
</gene>
<dbReference type="GO" id="GO:0005634">
    <property type="term" value="C:nucleus"/>
    <property type="evidence" value="ECO:0007669"/>
    <property type="project" value="UniProtKB-SubCell"/>
</dbReference>
<dbReference type="Gene3D" id="3.30.710.10">
    <property type="entry name" value="Potassium Channel Kv1.1, Chain A"/>
    <property type="match status" value="1"/>
</dbReference>
<dbReference type="Pfam" id="PF00651">
    <property type="entry name" value="BTB"/>
    <property type="match status" value="1"/>
</dbReference>
<dbReference type="EMBL" id="JABSTR010000002">
    <property type="protein sequence ID" value="KAH9363621.1"/>
    <property type="molecule type" value="Genomic_DNA"/>
</dbReference>
<keyword evidence="9" id="KW-1185">Reference proteome</keyword>